<evidence type="ECO:0000256" key="1">
    <source>
        <dbReference type="SAM" id="MobiDB-lite"/>
    </source>
</evidence>
<comment type="caution">
    <text evidence="3">The sequence shown here is derived from an EMBL/GenBank/DDBJ whole genome shotgun (WGS) entry which is preliminary data.</text>
</comment>
<accession>A0ABV2YCE5</accession>
<dbReference type="PANTHER" id="PTHR43242">
    <property type="entry name" value="NAD(P)-BINDING ROSSMANN-FOLD SUPERFAMILY PROTEIN"/>
    <property type="match status" value="1"/>
</dbReference>
<proteinExistence type="predicted"/>
<dbReference type="Proteomes" id="UP001550850">
    <property type="component" value="Unassembled WGS sequence"/>
</dbReference>
<dbReference type="InterPro" id="IPR036291">
    <property type="entry name" value="NAD(P)-bd_dom_sf"/>
</dbReference>
<protein>
    <submittedName>
        <fullName evidence="3">Sugar nucleotide-binding protein</fullName>
    </submittedName>
</protein>
<dbReference type="Gene3D" id="3.40.50.720">
    <property type="entry name" value="NAD(P)-binding Rossmann-like Domain"/>
    <property type="match status" value="1"/>
</dbReference>
<dbReference type="EMBL" id="JBEZUR010000003">
    <property type="protein sequence ID" value="MEU3553395.1"/>
    <property type="molecule type" value="Genomic_DNA"/>
</dbReference>
<feature type="region of interest" description="Disordered" evidence="1">
    <location>
        <begin position="234"/>
        <end position="293"/>
    </location>
</feature>
<dbReference type="SUPFAM" id="SSF51735">
    <property type="entry name" value="NAD(P)-binding Rossmann-fold domains"/>
    <property type="match status" value="1"/>
</dbReference>
<dbReference type="InterPro" id="IPR029903">
    <property type="entry name" value="RmlD-like-bd"/>
</dbReference>
<evidence type="ECO:0000259" key="2">
    <source>
        <dbReference type="Pfam" id="PF04321"/>
    </source>
</evidence>
<dbReference type="RefSeq" id="WP_108953477.1">
    <property type="nucleotide sequence ID" value="NZ_BEVZ01000002.1"/>
</dbReference>
<sequence length="293" mass="31149">MEMLIVGGSGFLGAELVRRAVAADHATAATYSSRPPRDRGQPVAWYRLDLREPVQVQRVMAEARPQVVINASSGLADWGVTAEAPLRLALAAARSGSRLIHVSSDAVFSGRLVHYNEAQPPDPVTPYGAAKAAAETGVRLVHPGSVVARTSLIIGGGRSEHERLVRQLAAGTRAGALFTDDVRCPVHVTDLAEALLELAASQAHGVHHLGGADALSRHELGFLIARRDGLDTTRLPTGLRAESPHPDPLDVRLDSRATQRKLRTGLRGAREFLSNDRSCPPPGSGSDVRPGRS</sequence>
<feature type="domain" description="RmlD-like substrate binding" evidence="2">
    <location>
        <begin position="1"/>
        <end position="267"/>
    </location>
</feature>
<organism evidence="3 4">
    <name type="scientific">Streptomyces fragilis</name>
    <dbReference type="NCBI Taxonomy" id="67301"/>
    <lineage>
        <taxon>Bacteria</taxon>
        <taxon>Bacillati</taxon>
        <taxon>Actinomycetota</taxon>
        <taxon>Actinomycetes</taxon>
        <taxon>Kitasatosporales</taxon>
        <taxon>Streptomycetaceae</taxon>
        <taxon>Streptomyces</taxon>
    </lineage>
</organism>
<evidence type="ECO:0000313" key="3">
    <source>
        <dbReference type="EMBL" id="MEU3553395.1"/>
    </source>
</evidence>
<evidence type="ECO:0000313" key="4">
    <source>
        <dbReference type="Proteomes" id="UP001550850"/>
    </source>
</evidence>
<dbReference type="Pfam" id="PF04321">
    <property type="entry name" value="RmlD_sub_bind"/>
    <property type="match status" value="1"/>
</dbReference>
<name>A0ABV2YCE5_9ACTN</name>
<feature type="compositionally biased region" description="Basic and acidic residues" evidence="1">
    <location>
        <begin position="242"/>
        <end position="257"/>
    </location>
</feature>
<keyword evidence="4" id="KW-1185">Reference proteome</keyword>
<reference evidence="3 4" key="1">
    <citation type="submission" date="2024-06" db="EMBL/GenBank/DDBJ databases">
        <title>The Natural Products Discovery Center: Release of the First 8490 Sequenced Strains for Exploring Actinobacteria Biosynthetic Diversity.</title>
        <authorList>
            <person name="Kalkreuter E."/>
            <person name="Kautsar S.A."/>
            <person name="Yang D."/>
            <person name="Bader C.D."/>
            <person name="Teijaro C.N."/>
            <person name="Fluegel L."/>
            <person name="Davis C.M."/>
            <person name="Simpson J.R."/>
            <person name="Lauterbach L."/>
            <person name="Steele A.D."/>
            <person name="Gui C."/>
            <person name="Meng S."/>
            <person name="Li G."/>
            <person name="Viehrig K."/>
            <person name="Ye F."/>
            <person name="Su P."/>
            <person name="Kiefer A.F."/>
            <person name="Nichols A."/>
            <person name="Cepeda A.J."/>
            <person name="Yan W."/>
            <person name="Fan B."/>
            <person name="Jiang Y."/>
            <person name="Adhikari A."/>
            <person name="Zheng C.-J."/>
            <person name="Schuster L."/>
            <person name="Cowan T.M."/>
            <person name="Smanski M.J."/>
            <person name="Chevrette M.G."/>
            <person name="De Carvalho L.P.S."/>
            <person name="Shen B."/>
        </authorList>
    </citation>
    <scope>NUCLEOTIDE SEQUENCE [LARGE SCALE GENOMIC DNA]</scope>
    <source>
        <strain evidence="3 4">NPDC038104</strain>
    </source>
</reference>
<gene>
    <name evidence="3" type="ORF">AB0E65_04005</name>
</gene>
<dbReference type="PANTHER" id="PTHR43242:SF1">
    <property type="entry name" value="NAD(P)-BINDING ROSSMANN-FOLD SUPERFAMILY PROTEIN"/>
    <property type="match status" value="1"/>
</dbReference>